<evidence type="ECO:0000313" key="2">
    <source>
        <dbReference type="Proteomes" id="UP000219494"/>
    </source>
</evidence>
<dbReference type="RefSeq" id="WP_097064918.1">
    <property type="nucleotide sequence ID" value="NZ_OBMI01000003.1"/>
</dbReference>
<organism evidence="1 2">
    <name type="scientific">Sphingomonas guangdongensis</name>
    <dbReference type="NCBI Taxonomy" id="1141890"/>
    <lineage>
        <taxon>Bacteria</taxon>
        <taxon>Pseudomonadati</taxon>
        <taxon>Pseudomonadota</taxon>
        <taxon>Alphaproteobacteria</taxon>
        <taxon>Sphingomonadales</taxon>
        <taxon>Sphingomonadaceae</taxon>
        <taxon>Sphingomonas</taxon>
    </lineage>
</organism>
<proteinExistence type="predicted"/>
<dbReference type="OrthoDB" id="7596455at2"/>
<evidence type="ECO:0000313" key="1">
    <source>
        <dbReference type="EMBL" id="SOB88118.1"/>
    </source>
</evidence>
<accession>A0A285R2X9</accession>
<sequence>MTDRLPHDDEEILLAFAVEPAHDRSTLERYLQAYPHLADDLIDLSLDLRLLRASDGASASVDEAWVEASWTAFQSAAPARAPAGSTVADPFASATADELVALRRTLGVPSGVIHAFSTRLVDIASVPAWVVETIAQGIRATADDIRAFMAGSNRLATGLSYKSDEAPRVADGKISFEELLVQCKVPEEKRQRLLEDRA</sequence>
<reference evidence="1 2" key="1">
    <citation type="submission" date="2017-07" db="EMBL/GenBank/DDBJ databases">
        <authorList>
            <person name="Sun Z.S."/>
            <person name="Albrecht U."/>
            <person name="Echele G."/>
            <person name="Lee C.C."/>
        </authorList>
    </citation>
    <scope>NUCLEOTIDE SEQUENCE [LARGE SCALE GENOMIC DNA]</scope>
    <source>
        <strain evidence="1 2">CGMCC 1.12672</strain>
    </source>
</reference>
<keyword evidence="2" id="KW-1185">Reference proteome</keyword>
<name>A0A285R2X9_9SPHN</name>
<protein>
    <submittedName>
        <fullName evidence="1">Uncharacterized protein</fullName>
    </submittedName>
</protein>
<dbReference type="EMBL" id="OBMI01000003">
    <property type="protein sequence ID" value="SOB88118.1"/>
    <property type="molecule type" value="Genomic_DNA"/>
</dbReference>
<dbReference type="AlphaFoldDB" id="A0A285R2X9"/>
<gene>
    <name evidence="1" type="ORF">SAMN06297144_3258</name>
</gene>
<dbReference type="Proteomes" id="UP000219494">
    <property type="component" value="Unassembled WGS sequence"/>
</dbReference>